<evidence type="ECO:0000259" key="6">
    <source>
        <dbReference type="Pfam" id="PF00294"/>
    </source>
</evidence>
<sequence length="316" mass="33606">MARYQQQDKIGEPRVLVVGETLTDILHQHDGTIEERPGGSCANVALTLGRLGRRPQLLTSLGEDQRGLDATAWLQASGVTVHAQRTARTSTATANLDADGAADYEFDIDWSLAVEEVCAIDMLHVGSIAATLQPGADAVTVLVDNCRDKALITFDPNIRPSLVENPDETRQRVLSLVNKVDVVKASDEDIAWLYPGEDMELVAHRWLASGPELVVITSGANGALAMSRSATIRVPAVPTIVVDTVGAGDTFMGTLIDALIAKGAFGSRVSQAISSMGSTEISELIADCARSAAITVSRPGADPPTRAELFEETYRS</sequence>
<feature type="domain" description="Carbohydrate kinase PfkB" evidence="6">
    <location>
        <begin position="15"/>
        <end position="304"/>
    </location>
</feature>
<dbReference type="EC" id="2.7.1.4" evidence="7"/>
<organism evidence="7 8">
    <name type="scientific">Arthrobacter stackebrandtii</name>
    <dbReference type="NCBI Taxonomy" id="272161"/>
    <lineage>
        <taxon>Bacteria</taxon>
        <taxon>Bacillati</taxon>
        <taxon>Actinomycetota</taxon>
        <taxon>Actinomycetes</taxon>
        <taxon>Micrococcales</taxon>
        <taxon>Micrococcaceae</taxon>
        <taxon>Arthrobacter</taxon>
    </lineage>
</organism>
<evidence type="ECO:0000256" key="4">
    <source>
        <dbReference type="ARBA" id="ARBA00022777"/>
    </source>
</evidence>
<dbReference type="SUPFAM" id="SSF53613">
    <property type="entry name" value="Ribokinase-like"/>
    <property type="match status" value="1"/>
</dbReference>
<dbReference type="CDD" id="cd01167">
    <property type="entry name" value="bac_FRK"/>
    <property type="match status" value="1"/>
</dbReference>
<keyword evidence="2 7" id="KW-0808">Transferase</keyword>
<dbReference type="RefSeq" id="WP_209677504.1">
    <property type="nucleotide sequence ID" value="NZ_JAGIOI010000001.1"/>
</dbReference>
<keyword evidence="8" id="KW-1185">Reference proteome</keyword>
<dbReference type="PANTHER" id="PTHR43085">
    <property type="entry name" value="HEXOKINASE FAMILY MEMBER"/>
    <property type="match status" value="1"/>
</dbReference>
<dbReference type="InterPro" id="IPR050306">
    <property type="entry name" value="PfkB_Carbo_kinase"/>
</dbReference>
<keyword evidence="5" id="KW-0067">ATP-binding</keyword>
<evidence type="ECO:0000256" key="1">
    <source>
        <dbReference type="ARBA" id="ARBA00010688"/>
    </source>
</evidence>
<evidence type="ECO:0000313" key="7">
    <source>
        <dbReference type="EMBL" id="MBP2411993.1"/>
    </source>
</evidence>
<evidence type="ECO:0000256" key="3">
    <source>
        <dbReference type="ARBA" id="ARBA00022741"/>
    </source>
</evidence>
<gene>
    <name evidence="7" type="ORF">JOF48_000792</name>
</gene>
<dbReference type="InterPro" id="IPR029056">
    <property type="entry name" value="Ribokinase-like"/>
</dbReference>
<reference evidence="7 8" key="1">
    <citation type="submission" date="2021-03" db="EMBL/GenBank/DDBJ databases">
        <title>Sequencing the genomes of 1000 actinobacteria strains.</title>
        <authorList>
            <person name="Klenk H.-P."/>
        </authorList>
    </citation>
    <scope>NUCLEOTIDE SEQUENCE [LARGE SCALE GENOMIC DNA]</scope>
    <source>
        <strain evidence="7 8">DSM 16005</strain>
    </source>
</reference>
<name>A0ABS4YT71_9MICC</name>
<keyword evidence="3" id="KW-0547">Nucleotide-binding</keyword>
<dbReference type="Gene3D" id="3.40.1190.20">
    <property type="match status" value="1"/>
</dbReference>
<dbReference type="PANTHER" id="PTHR43085:SF1">
    <property type="entry name" value="PSEUDOURIDINE KINASE-RELATED"/>
    <property type="match status" value="1"/>
</dbReference>
<keyword evidence="4" id="KW-0418">Kinase</keyword>
<evidence type="ECO:0000313" key="8">
    <source>
        <dbReference type="Proteomes" id="UP000711614"/>
    </source>
</evidence>
<protein>
    <submittedName>
        <fullName evidence="7">Fructokinase</fullName>
        <ecNumber evidence="7">2.7.1.4</ecNumber>
    </submittedName>
</protein>
<dbReference type="InterPro" id="IPR011611">
    <property type="entry name" value="PfkB_dom"/>
</dbReference>
<dbReference type="GO" id="GO:0008865">
    <property type="term" value="F:fructokinase activity"/>
    <property type="evidence" value="ECO:0007669"/>
    <property type="project" value="UniProtKB-EC"/>
</dbReference>
<dbReference type="Pfam" id="PF00294">
    <property type="entry name" value="PfkB"/>
    <property type="match status" value="1"/>
</dbReference>
<proteinExistence type="inferred from homology"/>
<accession>A0ABS4YT71</accession>
<dbReference type="EMBL" id="JAGIOI010000001">
    <property type="protein sequence ID" value="MBP2411993.1"/>
    <property type="molecule type" value="Genomic_DNA"/>
</dbReference>
<dbReference type="Proteomes" id="UP000711614">
    <property type="component" value="Unassembled WGS sequence"/>
</dbReference>
<comment type="caution">
    <text evidence="7">The sequence shown here is derived from an EMBL/GenBank/DDBJ whole genome shotgun (WGS) entry which is preliminary data.</text>
</comment>
<evidence type="ECO:0000256" key="5">
    <source>
        <dbReference type="ARBA" id="ARBA00022840"/>
    </source>
</evidence>
<comment type="similarity">
    <text evidence="1">Belongs to the carbohydrate kinase PfkB family.</text>
</comment>
<evidence type="ECO:0000256" key="2">
    <source>
        <dbReference type="ARBA" id="ARBA00022679"/>
    </source>
</evidence>